<proteinExistence type="inferred from homology"/>
<feature type="domain" description="DDE Tnp4" evidence="13">
    <location>
        <begin position="144"/>
        <end position="294"/>
    </location>
</feature>
<organism evidence="14 15">
    <name type="scientific">Mya arenaria</name>
    <name type="common">Soft-shell clam</name>
    <dbReference type="NCBI Taxonomy" id="6604"/>
    <lineage>
        <taxon>Eukaryota</taxon>
        <taxon>Metazoa</taxon>
        <taxon>Spiralia</taxon>
        <taxon>Lophotrochozoa</taxon>
        <taxon>Mollusca</taxon>
        <taxon>Bivalvia</taxon>
        <taxon>Autobranchia</taxon>
        <taxon>Heteroconchia</taxon>
        <taxon>Euheterodonta</taxon>
        <taxon>Imparidentia</taxon>
        <taxon>Neoheterodontei</taxon>
        <taxon>Myida</taxon>
        <taxon>Myoidea</taxon>
        <taxon>Myidae</taxon>
        <taxon>Mya</taxon>
    </lineage>
</organism>
<evidence type="ECO:0000256" key="4">
    <source>
        <dbReference type="ARBA" id="ARBA00006958"/>
    </source>
</evidence>
<dbReference type="InterPro" id="IPR027806">
    <property type="entry name" value="HARBI1_dom"/>
</dbReference>
<evidence type="ECO:0000259" key="13">
    <source>
        <dbReference type="Pfam" id="PF13359"/>
    </source>
</evidence>
<keyword evidence="15" id="KW-1185">Reference proteome</keyword>
<keyword evidence="8" id="KW-0479">Metal-binding</keyword>
<dbReference type="Pfam" id="PF13359">
    <property type="entry name" value="DDE_Tnp_4"/>
    <property type="match status" value="2"/>
</dbReference>
<dbReference type="EMBL" id="CP111028">
    <property type="protein sequence ID" value="WAR30734.1"/>
    <property type="molecule type" value="Genomic_DNA"/>
</dbReference>
<evidence type="ECO:0000256" key="3">
    <source>
        <dbReference type="ARBA" id="ARBA00004496"/>
    </source>
</evidence>
<keyword evidence="7" id="KW-0540">Nuclease</keyword>
<gene>
    <name evidence="14" type="ORF">MAR_033276</name>
</gene>
<sequence>MPYTSKPYCYDYEETCSKKLENGPHHLSDVEVVDRYRLSRIAIIYLEDNLRNDLSPPTNRSQSVSSMTKVLVGLRVLSKGNFLSEVADLHGISKQTASRVLHEFVDAVNRNIDNIRFPRTQQELAEAKLGFYKRCKIANIVGAVDGTLVPIIAPKDSGEAYICRKGFHAINVMATCSHDRRFIDIVAKWPGSQHDSSVMNTSSLKEHMESERPGMLLADSGYPLTTSLLTPLANPVTPAEARYNNAQSKGRMVIEQSFGILKGRFRCLHKTGGVLSYSPEKSCAIFMACARLHNMCLDWGLTLDDAQVVDPGQDAMEAWMGQPGLQVQELRRRVVLVGLRVLSKGNFLSEVADLHGISKQTASRVLHEFVDAVNRNIDNIRFPRTQQELAEAKLGFYKRCKIANIVGAVDGTLVPIIAPKDSGEAYICRKGFHAINVMATCSHDRRFIDIVAKWPGSQHDSSVMNTSSLKEHMESERPGMLLADSGYPLTTSLLTPLANPVTPAEARYNNAQSKGRMVIEQSFGILKGRFRCLHKTGGVLSYSPEKSCAIFMACARLHNMCLDWGLTLDDAQVVDPGQDAMEAWMGQPGLQVQELRRRVVNTFV</sequence>
<comment type="similarity">
    <text evidence="4">Belongs to the HARBI1 family.</text>
</comment>
<dbReference type="InterPro" id="IPR026103">
    <property type="entry name" value="HARBI1_animal"/>
</dbReference>
<comment type="cofactor">
    <cofactor evidence="1">
        <name>a divalent metal cation</name>
        <dbReference type="ChEBI" id="CHEBI:60240"/>
    </cofactor>
</comment>
<name>A0ABY7GAY4_MYAAR</name>
<dbReference type="InterPro" id="IPR045249">
    <property type="entry name" value="HARBI1-like"/>
</dbReference>
<evidence type="ECO:0000256" key="5">
    <source>
        <dbReference type="ARBA" id="ARBA00015519"/>
    </source>
</evidence>
<accession>A0ABY7GAY4</accession>
<evidence type="ECO:0000256" key="10">
    <source>
        <dbReference type="ARBA" id="ARBA00023242"/>
    </source>
</evidence>
<keyword evidence="6" id="KW-0963">Cytoplasm</keyword>
<dbReference type="PANTHER" id="PTHR22930:SF289">
    <property type="entry name" value="DDE TNP4 DOMAIN-CONTAINING PROTEIN-RELATED"/>
    <property type="match status" value="1"/>
</dbReference>
<reference evidence="14" key="1">
    <citation type="submission" date="2022-11" db="EMBL/GenBank/DDBJ databases">
        <title>Centuries of genome instability and evolution in soft-shell clam transmissible cancer (bioRxiv).</title>
        <authorList>
            <person name="Hart S.F.M."/>
            <person name="Yonemitsu M.A."/>
            <person name="Giersch R.M."/>
            <person name="Beal B.F."/>
            <person name="Arriagada G."/>
            <person name="Davis B.W."/>
            <person name="Ostrander E.A."/>
            <person name="Goff S.P."/>
            <person name="Metzger M.J."/>
        </authorList>
    </citation>
    <scope>NUCLEOTIDE SEQUENCE</scope>
    <source>
        <strain evidence="14">MELC-2E11</strain>
        <tissue evidence="14">Siphon/mantle</tissue>
    </source>
</reference>
<comment type="subcellular location">
    <subcellularLocation>
        <location evidence="3">Cytoplasm</location>
    </subcellularLocation>
    <subcellularLocation>
        <location evidence="2">Nucleus</location>
    </subcellularLocation>
</comment>
<comment type="function">
    <text evidence="12">Transposase-derived protein that may have nuclease activity. Does not have transposase activity.</text>
</comment>
<evidence type="ECO:0000256" key="12">
    <source>
        <dbReference type="ARBA" id="ARBA00045850"/>
    </source>
</evidence>
<evidence type="ECO:0000256" key="8">
    <source>
        <dbReference type="ARBA" id="ARBA00022723"/>
    </source>
</evidence>
<protein>
    <recommendedName>
        <fullName evidence="5">Putative nuclease HARBI1</fullName>
    </recommendedName>
    <alternativeName>
        <fullName evidence="11">Harbinger transposase-derived nuclease</fullName>
    </alternativeName>
</protein>
<evidence type="ECO:0000256" key="2">
    <source>
        <dbReference type="ARBA" id="ARBA00004123"/>
    </source>
</evidence>
<keyword evidence="9" id="KW-0378">Hydrolase</keyword>
<evidence type="ECO:0000313" key="14">
    <source>
        <dbReference type="EMBL" id="WAR30734.1"/>
    </source>
</evidence>
<evidence type="ECO:0000256" key="6">
    <source>
        <dbReference type="ARBA" id="ARBA00022490"/>
    </source>
</evidence>
<evidence type="ECO:0000256" key="9">
    <source>
        <dbReference type="ARBA" id="ARBA00022801"/>
    </source>
</evidence>
<evidence type="ECO:0000313" key="15">
    <source>
        <dbReference type="Proteomes" id="UP001164746"/>
    </source>
</evidence>
<feature type="domain" description="DDE Tnp4" evidence="13">
    <location>
        <begin position="409"/>
        <end position="559"/>
    </location>
</feature>
<dbReference type="PRINTS" id="PR02086">
    <property type="entry name" value="PUTNUCHARBI1"/>
</dbReference>
<evidence type="ECO:0000256" key="1">
    <source>
        <dbReference type="ARBA" id="ARBA00001968"/>
    </source>
</evidence>
<dbReference type="Proteomes" id="UP001164746">
    <property type="component" value="Chromosome 17"/>
</dbReference>
<keyword evidence="10" id="KW-0539">Nucleus</keyword>
<evidence type="ECO:0000256" key="11">
    <source>
        <dbReference type="ARBA" id="ARBA00030126"/>
    </source>
</evidence>
<evidence type="ECO:0000256" key="7">
    <source>
        <dbReference type="ARBA" id="ARBA00022722"/>
    </source>
</evidence>
<dbReference type="PANTHER" id="PTHR22930">
    <property type="match status" value="1"/>
</dbReference>